<evidence type="ECO:0000313" key="2">
    <source>
        <dbReference type="EMBL" id="AGC76943.1"/>
    </source>
</evidence>
<gene>
    <name evidence="2" type="ordered locus">DDD_1816</name>
</gene>
<keyword evidence="1" id="KW-0472">Membrane</keyword>
<keyword evidence="1" id="KW-1133">Transmembrane helix</keyword>
<dbReference type="PATRIC" id="fig|592029.3.peg.1796"/>
<dbReference type="HOGENOM" id="CLU_3120450_0_0_10"/>
<feature type="transmembrane region" description="Helical" evidence="1">
    <location>
        <begin position="27"/>
        <end position="45"/>
    </location>
</feature>
<name>L7WDH6_NONDD</name>
<sequence length="50" mass="6071">MKPWQPYSIVEGASFYHHICGQITIRFLKIYPFFFIIYFFVLAFAKAEQY</sequence>
<evidence type="ECO:0000256" key="1">
    <source>
        <dbReference type="SAM" id="Phobius"/>
    </source>
</evidence>
<reference evidence="2 3" key="1">
    <citation type="journal article" date="2013" name="Genome Biol. Evol.">
        <title>Genomic makeup of the marine flavobacterium Nonlabens (Donghaeana) dokdonensis DSW-6 and identification of a novel class of rhodopsins.</title>
        <authorList>
            <person name="Kwon S.K."/>
            <person name="Kim B.K."/>
            <person name="Song J.Y."/>
            <person name="Kwak M.J."/>
            <person name="Lee C.H."/>
            <person name="Yoon J.H."/>
            <person name="Oh T.K."/>
            <person name="Kim J.F."/>
        </authorList>
    </citation>
    <scope>NUCLEOTIDE SEQUENCE [LARGE SCALE GENOMIC DNA]</scope>
    <source>
        <strain evidence="3">DSM 17205 / KCTC 12402 / DSW-6</strain>
    </source>
</reference>
<dbReference type="Proteomes" id="UP000011173">
    <property type="component" value="Chromosome"/>
</dbReference>
<evidence type="ECO:0000313" key="3">
    <source>
        <dbReference type="Proteomes" id="UP000011173"/>
    </source>
</evidence>
<organism evidence="2 3">
    <name type="scientific">Nonlabens dokdonensis (strain DSM 17205 / KCTC 12402 / DSW-6)</name>
    <name type="common">Donghaeana dokdonensis</name>
    <dbReference type="NCBI Taxonomy" id="592029"/>
    <lineage>
        <taxon>Bacteria</taxon>
        <taxon>Pseudomonadati</taxon>
        <taxon>Bacteroidota</taxon>
        <taxon>Flavobacteriia</taxon>
        <taxon>Flavobacteriales</taxon>
        <taxon>Flavobacteriaceae</taxon>
        <taxon>Nonlabens</taxon>
    </lineage>
</organism>
<protein>
    <submittedName>
        <fullName evidence="2">Uncharacterized protein</fullName>
    </submittedName>
</protein>
<proteinExistence type="predicted"/>
<accession>L7WDH6</accession>
<keyword evidence="1" id="KW-0812">Transmembrane</keyword>
<dbReference type="EMBL" id="CP001397">
    <property type="protein sequence ID" value="AGC76943.1"/>
    <property type="molecule type" value="Genomic_DNA"/>
</dbReference>
<dbReference type="STRING" id="592029.DDD_1816"/>
<dbReference type="KEGG" id="ndo:DDD_1816"/>
<dbReference type="AlphaFoldDB" id="L7WDH6"/>